<feature type="binding site" evidence="11">
    <location>
        <position position="113"/>
    </location>
    <ligand>
        <name>CTP</name>
        <dbReference type="ChEBI" id="CHEBI:37563"/>
    </ligand>
</feature>
<dbReference type="GO" id="GO:0005524">
    <property type="term" value="F:ATP binding"/>
    <property type="evidence" value="ECO:0007669"/>
    <property type="project" value="UniProtKB-UniRule"/>
</dbReference>
<keyword evidence="7 11" id="KW-0692">RNA repair</keyword>
<dbReference type="Pfam" id="PF12627">
    <property type="entry name" value="PolyA_pol_RNAbd"/>
    <property type="match status" value="1"/>
</dbReference>
<feature type="binding site" evidence="11">
    <location>
        <position position="165"/>
    </location>
    <ligand>
        <name>CTP</name>
        <dbReference type="ChEBI" id="CHEBI:37563"/>
    </ligand>
</feature>
<feature type="domain" description="tRNA nucleotidyltransferase/poly(A) polymerase RNA and SrmB- binding" evidence="13">
    <location>
        <begin position="171"/>
        <end position="226"/>
    </location>
</feature>
<dbReference type="GO" id="GO:0001680">
    <property type="term" value="P:tRNA 3'-terminal CCA addition"/>
    <property type="evidence" value="ECO:0007669"/>
    <property type="project" value="UniProtKB-UniRule"/>
</dbReference>
<keyword evidence="5 11" id="KW-0479">Metal-binding</keyword>
<comment type="subunit">
    <text evidence="11">Homodimer.</text>
</comment>
<comment type="function">
    <text evidence="11">Catalyzes the addition and repair of the essential 3'-terminal CCA sequence in tRNAs without using a nucleic acid template. Adds these three nucleotides in the order of C, C, and A to the tRNA nucleotide-73, using CTP and ATP as substrates and producing inorganic pyrophosphate. tRNA 3'-terminal CCA addition is required both for tRNA processing and repair. Also involved in tRNA surveillance by mediating tandem CCA addition to generate a CCACCA at the 3' terminus of unstable tRNAs. While stable tRNAs receive only 3'-terminal CCA, unstable tRNAs are marked with CCACCA and rapidly degraded.</text>
</comment>
<feature type="binding site" evidence="11">
    <location>
        <position position="162"/>
    </location>
    <ligand>
        <name>CTP</name>
        <dbReference type="ChEBI" id="CHEBI:37563"/>
    </ligand>
</feature>
<dbReference type="InterPro" id="IPR032828">
    <property type="entry name" value="PolyA_RNA-bd"/>
</dbReference>
<dbReference type="GO" id="GO:0000049">
    <property type="term" value="F:tRNA binding"/>
    <property type="evidence" value="ECO:0007669"/>
    <property type="project" value="UniProtKB-UniRule"/>
</dbReference>
<comment type="similarity">
    <text evidence="11">Belongs to the tRNA nucleotidyltransferase/poly(A) polymerase family. Bacterial CCA-adding enzyme type 3 subfamily.</text>
</comment>
<keyword evidence="4 11" id="KW-0548">Nucleotidyltransferase</keyword>
<feature type="binding site" evidence="11">
    <location>
        <position position="165"/>
    </location>
    <ligand>
        <name>ATP</name>
        <dbReference type="ChEBI" id="CHEBI:30616"/>
    </ligand>
</feature>
<protein>
    <recommendedName>
        <fullName evidence="11">CCA-adding enzyme</fullName>
        <ecNumber evidence="11">2.7.7.72</ecNumber>
    </recommendedName>
    <alternativeName>
        <fullName evidence="11">CCA tRNA nucleotidyltransferase</fullName>
    </alternativeName>
    <alternativeName>
        <fullName evidence="11">tRNA CCA-pyrophosphorylase</fullName>
    </alternativeName>
    <alternativeName>
        <fullName evidence="11">tRNA adenylyl-/cytidylyl- transferase</fullName>
    </alternativeName>
    <alternativeName>
        <fullName evidence="11">tRNA nucleotidyltransferase</fullName>
    </alternativeName>
    <alternativeName>
        <fullName evidence="11">tRNA-NT</fullName>
    </alternativeName>
</protein>
<evidence type="ECO:0000259" key="12">
    <source>
        <dbReference type="Pfam" id="PF01743"/>
    </source>
</evidence>
<dbReference type="InterPro" id="IPR032810">
    <property type="entry name" value="CCA-adding_enz_C"/>
</dbReference>
<dbReference type="Pfam" id="PF01743">
    <property type="entry name" value="PolyA_pol"/>
    <property type="match status" value="1"/>
</dbReference>
<organism evidence="15 16">
    <name type="scientific">Ureibacillus acetophenoni</name>
    <dbReference type="NCBI Taxonomy" id="614649"/>
    <lineage>
        <taxon>Bacteria</taxon>
        <taxon>Bacillati</taxon>
        <taxon>Bacillota</taxon>
        <taxon>Bacilli</taxon>
        <taxon>Bacillales</taxon>
        <taxon>Caryophanaceae</taxon>
        <taxon>Ureibacillus</taxon>
    </lineage>
</organism>
<evidence type="ECO:0000256" key="11">
    <source>
        <dbReference type="HAMAP-Rule" id="MF_01263"/>
    </source>
</evidence>
<proteinExistence type="inferred from homology"/>
<keyword evidence="2 11" id="KW-0808">Transferase</keyword>
<dbReference type="AlphaFoldDB" id="A0A285U7K3"/>
<evidence type="ECO:0000256" key="8">
    <source>
        <dbReference type="ARBA" id="ARBA00022840"/>
    </source>
</evidence>
<keyword evidence="8 11" id="KW-0067">ATP-binding</keyword>
<evidence type="ECO:0000313" key="16">
    <source>
        <dbReference type="Proteomes" id="UP000219252"/>
    </source>
</evidence>
<evidence type="ECO:0000313" key="15">
    <source>
        <dbReference type="EMBL" id="SOC37657.1"/>
    </source>
</evidence>
<dbReference type="GO" id="GO:0042245">
    <property type="term" value="P:RNA repair"/>
    <property type="evidence" value="ECO:0007669"/>
    <property type="project" value="UniProtKB-KW"/>
</dbReference>
<dbReference type="InterPro" id="IPR050264">
    <property type="entry name" value="Bact_CCA-adding_enz_type3_sf"/>
</dbReference>
<dbReference type="OrthoDB" id="9805698at2"/>
<feature type="binding site" evidence="11">
    <location>
        <position position="29"/>
    </location>
    <ligand>
        <name>CTP</name>
        <dbReference type="ChEBI" id="CHEBI:37563"/>
    </ligand>
</feature>
<dbReference type="InterPro" id="IPR002646">
    <property type="entry name" value="PolA_pol_head_dom"/>
</dbReference>
<evidence type="ECO:0000256" key="9">
    <source>
        <dbReference type="ARBA" id="ARBA00022842"/>
    </source>
</evidence>
<dbReference type="InterPro" id="IPR023068">
    <property type="entry name" value="CCA-adding_enz_firmicutes"/>
</dbReference>
<reference evidence="16" key="1">
    <citation type="submission" date="2017-08" db="EMBL/GenBank/DDBJ databases">
        <authorList>
            <person name="Varghese N."/>
            <person name="Submissions S."/>
        </authorList>
    </citation>
    <scope>NUCLEOTIDE SEQUENCE [LARGE SCALE GENOMIC DNA]</scope>
    <source>
        <strain evidence="16">JC23</strain>
    </source>
</reference>
<dbReference type="Proteomes" id="UP000219252">
    <property type="component" value="Unassembled WGS sequence"/>
</dbReference>
<dbReference type="RefSeq" id="WP_097148930.1">
    <property type="nucleotide sequence ID" value="NZ_OBQC01000003.1"/>
</dbReference>
<feature type="binding site" evidence="11">
    <location>
        <position position="162"/>
    </location>
    <ligand>
        <name>ATP</name>
        <dbReference type="ChEBI" id="CHEBI:30616"/>
    </ligand>
</feature>
<gene>
    <name evidence="11" type="primary">cca</name>
    <name evidence="15" type="ORF">SAMN05877842_103306</name>
</gene>
<dbReference type="HAMAP" id="MF_01263">
    <property type="entry name" value="CCA_bact_type3"/>
    <property type="match status" value="1"/>
</dbReference>
<feature type="binding site" evidence="11">
    <location>
        <position position="32"/>
    </location>
    <ligand>
        <name>CTP</name>
        <dbReference type="ChEBI" id="CHEBI:37563"/>
    </ligand>
</feature>
<keyword evidence="6 11" id="KW-0547">Nucleotide-binding</keyword>
<dbReference type="GO" id="GO:0160016">
    <property type="term" value="F:CCACCA tRNA nucleotidyltransferase activity"/>
    <property type="evidence" value="ECO:0007669"/>
    <property type="project" value="RHEA"/>
</dbReference>
<feature type="domain" description="Poly A polymerase head" evidence="12">
    <location>
        <begin position="25"/>
        <end position="144"/>
    </location>
</feature>
<dbReference type="EC" id="2.7.7.72" evidence="11"/>
<dbReference type="Pfam" id="PF13735">
    <property type="entry name" value="tRNA_NucTran2_2"/>
    <property type="match status" value="1"/>
</dbReference>
<evidence type="ECO:0000259" key="14">
    <source>
        <dbReference type="Pfam" id="PF13735"/>
    </source>
</evidence>
<feature type="binding site" evidence="11">
    <location>
        <position position="159"/>
    </location>
    <ligand>
        <name>CTP</name>
        <dbReference type="ChEBI" id="CHEBI:37563"/>
    </ligand>
</feature>
<dbReference type="GO" id="GO:0004810">
    <property type="term" value="F:CCA tRNA nucleotidyltransferase activity"/>
    <property type="evidence" value="ECO:0007669"/>
    <property type="project" value="UniProtKB-UniRule"/>
</dbReference>
<evidence type="ECO:0000256" key="6">
    <source>
        <dbReference type="ARBA" id="ARBA00022741"/>
    </source>
</evidence>
<evidence type="ECO:0000256" key="2">
    <source>
        <dbReference type="ARBA" id="ARBA00022679"/>
    </source>
</evidence>
<dbReference type="SUPFAM" id="SSF81891">
    <property type="entry name" value="Poly A polymerase C-terminal region-like"/>
    <property type="match status" value="1"/>
</dbReference>
<feature type="binding site" evidence="11">
    <location>
        <position position="32"/>
    </location>
    <ligand>
        <name>ATP</name>
        <dbReference type="ChEBI" id="CHEBI:30616"/>
    </ligand>
</feature>
<comment type="miscellaneous">
    <text evidence="11">A single active site specifically recognizes both ATP and CTP and is responsible for their addition.</text>
</comment>
<keyword evidence="3 11" id="KW-0819">tRNA processing</keyword>
<evidence type="ECO:0000256" key="1">
    <source>
        <dbReference type="ARBA" id="ARBA00001946"/>
    </source>
</evidence>
<dbReference type="EMBL" id="OBQC01000003">
    <property type="protein sequence ID" value="SOC37657.1"/>
    <property type="molecule type" value="Genomic_DNA"/>
</dbReference>
<feature type="binding site" evidence="11">
    <location>
        <position position="42"/>
    </location>
    <ligand>
        <name>Mg(2+)</name>
        <dbReference type="ChEBI" id="CHEBI:18420"/>
    </ligand>
</feature>
<dbReference type="PANTHER" id="PTHR46173">
    <property type="entry name" value="CCA TRNA NUCLEOTIDYLTRANSFERASE 1, MITOCHONDRIAL"/>
    <property type="match status" value="1"/>
</dbReference>
<dbReference type="CDD" id="cd05398">
    <property type="entry name" value="NT_ClassII-CCAase"/>
    <property type="match status" value="1"/>
</dbReference>
<comment type="catalytic activity">
    <reaction evidence="11">
        <text>a tRNA precursor + 2 CTP + ATP = a tRNA with a 3' CCA end + 3 diphosphate</text>
        <dbReference type="Rhea" id="RHEA:14433"/>
        <dbReference type="Rhea" id="RHEA-COMP:10465"/>
        <dbReference type="Rhea" id="RHEA-COMP:10468"/>
        <dbReference type="ChEBI" id="CHEBI:30616"/>
        <dbReference type="ChEBI" id="CHEBI:33019"/>
        <dbReference type="ChEBI" id="CHEBI:37563"/>
        <dbReference type="ChEBI" id="CHEBI:74896"/>
        <dbReference type="ChEBI" id="CHEBI:83071"/>
        <dbReference type="EC" id="2.7.7.72"/>
    </reaction>
</comment>
<evidence type="ECO:0000256" key="7">
    <source>
        <dbReference type="ARBA" id="ARBA00022800"/>
    </source>
</evidence>
<feature type="binding site" evidence="11">
    <location>
        <position position="113"/>
    </location>
    <ligand>
        <name>ATP</name>
        <dbReference type="ChEBI" id="CHEBI:30616"/>
    </ligand>
</feature>
<keyword evidence="10 11" id="KW-0694">RNA-binding</keyword>
<dbReference type="InterPro" id="IPR043519">
    <property type="entry name" value="NT_sf"/>
</dbReference>
<evidence type="ECO:0000256" key="10">
    <source>
        <dbReference type="ARBA" id="ARBA00022884"/>
    </source>
</evidence>
<dbReference type="SUPFAM" id="SSF81301">
    <property type="entry name" value="Nucleotidyltransferase"/>
    <property type="match status" value="1"/>
</dbReference>
<evidence type="ECO:0000256" key="5">
    <source>
        <dbReference type="ARBA" id="ARBA00022723"/>
    </source>
</evidence>
<dbReference type="PANTHER" id="PTHR46173:SF1">
    <property type="entry name" value="CCA TRNA NUCLEOTIDYLTRANSFERASE 1, MITOCHONDRIAL"/>
    <property type="match status" value="1"/>
</dbReference>
<evidence type="ECO:0000259" key="13">
    <source>
        <dbReference type="Pfam" id="PF12627"/>
    </source>
</evidence>
<dbReference type="Gene3D" id="1.10.246.80">
    <property type="match status" value="1"/>
</dbReference>
<feature type="binding site" evidence="11">
    <location>
        <position position="156"/>
    </location>
    <ligand>
        <name>ATP</name>
        <dbReference type="ChEBI" id="CHEBI:30616"/>
    </ligand>
</feature>
<feature type="binding site" evidence="11">
    <location>
        <position position="44"/>
    </location>
    <ligand>
        <name>Mg(2+)</name>
        <dbReference type="ChEBI" id="CHEBI:18420"/>
    </ligand>
</feature>
<dbReference type="GO" id="GO:0000287">
    <property type="term" value="F:magnesium ion binding"/>
    <property type="evidence" value="ECO:0007669"/>
    <property type="project" value="UniProtKB-UniRule"/>
</dbReference>
<keyword evidence="16" id="KW-1185">Reference proteome</keyword>
<feature type="binding site" evidence="11">
    <location>
        <position position="29"/>
    </location>
    <ligand>
        <name>ATP</name>
        <dbReference type="ChEBI" id="CHEBI:30616"/>
    </ligand>
</feature>
<name>A0A285U7K3_9BACL</name>
<dbReference type="NCBIfam" id="NF009814">
    <property type="entry name" value="PRK13299.1"/>
    <property type="match status" value="1"/>
</dbReference>
<feature type="binding site" evidence="11">
    <location>
        <position position="159"/>
    </location>
    <ligand>
        <name>ATP</name>
        <dbReference type="ChEBI" id="CHEBI:30616"/>
    </ligand>
</feature>
<feature type="domain" description="CCA-adding enzyme C-terminal" evidence="14">
    <location>
        <begin position="241"/>
        <end position="385"/>
    </location>
</feature>
<comment type="catalytic activity">
    <reaction evidence="11">
        <text>a tRNA with a 3' CCA end + 2 CTP + ATP = a tRNA with a 3' CCACCA end + 3 diphosphate</text>
        <dbReference type="Rhea" id="RHEA:76235"/>
        <dbReference type="Rhea" id="RHEA-COMP:10468"/>
        <dbReference type="Rhea" id="RHEA-COMP:18655"/>
        <dbReference type="ChEBI" id="CHEBI:30616"/>
        <dbReference type="ChEBI" id="CHEBI:33019"/>
        <dbReference type="ChEBI" id="CHEBI:37563"/>
        <dbReference type="ChEBI" id="CHEBI:83071"/>
        <dbReference type="ChEBI" id="CHEBI:195187"/>
    </reaction>
</comment>
<dbReference type="Gene3D" id="1.10.3090.10">
    <property type="entry name" value="cca-adding enzyme, domain 2"/>
    <property type="match status" value="1"/>
</dbReference>
<evidence type="ECO:0000256" key="3">
    <source>
        <dbReference type="ARBA" id="ARBA00022694"/>
    </source>
</evidence>
<dbReference type="Gene3D" id="3.30.460.10">
    <property type="entry name" value="Beta Polymerase, domain 2"/>
    <property type="match status" value="1"/>
</dbReference>
<keyword evidence="9 11" id="KW-0460">Magnesium</keyword>
<comment type="cofactor">
    <cofactor evidence="1 11">
        <name>Mg(2+)</name>
        <dbReference type="ChEBI" id="CHEBI:18420"/>
    </cofactor>
</comment>
<evidence type="ECO:0000256" key="4">
    <source>
        <dbReference type="ARBA" id="ARBA00022695"/>
    </source>
</evidence>
<sequence length="394" mass="45524">MMHTKDWDAAIRVIEKIENAGYEAVIVGGAVRDFLLEKDVNDVDVATSAMPEEIKKIFHSTVDVGIAHGTVLVLDEGQPIEVTTYRTEGVYVDFRRPEQVTFVKSLEKDLERRDFTINAMAMTKTGELIDLFGGREDIKNQLIRAVGDPNTRFREDALRMLRAVRFSAQLGFSIEHKTLNAIIQDSDLIEFIAKERIHSELSKMWTSNKVYDGVKTLIESNLATYLEGDFKKYLDDWRYFTTSSSEVGWAYLSLLNRLKLSDIINFYKLSNKEKNFIRNVLNAYQSLLDRWNELDYFQYDIVTLEVAYDFAIWQKVKVPFKKEHIALVKSTLPIQSMAQLAINGNHLKEWTGKKGGPWLKVVLDAALLAVLKKQIKNDEDHLKEWFLHEFNDER</sequence>
<accession>A0A285U7K3</accession>
<feature type="binding site" evidence="11">
    <location>
        <position position="156"/>
    </location>
    <ligand>
        <name>CTP</name>
        <dbReference type="ChEBI" id="CHEBI:37563"/>
    </ligand>
</feature>